<organism evidence="4 5">
    <name type="scientific">Agathobacter rectalis</name>
    <dbReference type="NCBI Taxonomy" id="39491"/>
    <lineage>
        <taxon>Bacteria</taxon>
        <taxon>Bacillati</taxon>
        <taxon>Bacillota</taxon>
        <taxon>Clostridia</taxon>
        <taxon>Lachnospirales</taxon>
        <taxon>Lachnospiraceae</taxon>
        <taxon>Agathobacter</taxon>
    </lineage>
</organism>
<feature type="domain" description="Bacterial sugar transferase" evidence="3">
    <location>
        <begin position="243"/>
        <end position="422"/>
    </location>
</feature>
<evidence type="ECO:0000313" key="4">
    <source>
        <dbReference type="EMBL" id="CUN56439.1"/>
    </source>
</evidence>
<dbReference type="PANTHER" id="PTHR30576:SF0">
    <property type="entry name" value="UNDECAPRENYL-PHOSPHATE N-ACETYLGALACTOSAMINYL 1-PHOSPHATE TRANSFERASE-RELATED"/>
    <property type="match status" value="1"/>
</dbReference>
<sequence>MKSKISAGCQVSSLLILIVLVIEYGLFFLAVPFDKVSSLMMLGYIFLTYIITCNNHGRTVHLYYERELSLLFKCIATDFVMGVFLYTYYLDHGKTRGIGILFADEKWWIGYIIMLVMHLISIFALCIFWNKCIYPGNKGKILYIYEKETPKDMRIIDDCISIDETEKKLIAEIMSNEIIYIYDVTAEKRNDILKTCFEAGKDVYLSTKISDIQLRASYLTQDSDQPCFYCQRPAISKKAVIVKRFFDIVISIIGLILTSWLFLIVAIAIKIEDGGSVFYRQDRCTKDGKIFSILKFRSMIEHIEDGKIYITKHKDNRITKVGYIIRKTKIDELPQLVNILKGDMSLVGPRPERPELIADILKEIPEYNFRTTVKAGLTGYAQVHGDYHTDFLEKLRWDMIYIENYSIILDLKILIMTIPTILRGSSDV</sequence>
<dbReference type="Pfam" id="PF02397">
    <property type="entry name" value="Bac_transf"/>
    <property type="match status" value="1"/>
</dbReference>
<keyword evidence="2" id="KW-1133">Transmembrane helix</keyword>
<dbReference type="InterPro" id="IPR003362">
    <property type="entry name" value="Bact_transf"/>
</dbReference>
<dbReference type="Proteomes" id="UP000095384">
    <property type="component" value="Unassembled WGS sequence"/>
</dbReference>
<feature type="transmembrane region" description="Helical" evidence="2">
    <location>
        <begin position="108"/>
        <end position="130"/>
    </location>
</feature>
<name>A0A173XXV6_9FIRM</name>
<feature type="transmembrane region" description="Helical" evidence="2">
    <location>
        <begin position="68"/>
        <end position="88"/>
    </location>
</feature>
<dbReference type="GO" id="GO:0016780">
    <property type="term" value="F:phosphotransferase activity, for other substituted phosphate groups"/>
    <property type="evidence" value="ECO:0007669"/>
    <property type="project" value="TreeGrafter"/>
</dbReference>
<dbReference type="EMBL" id="CYYW01000003">
    <property type="protein sequence ID" value="CUN56439.1"/>
    <property type="molecule type" value="Genomic_DNA"/>
</dbReference>
<feature type="transmembrane region" description="Helical" evidence="2">
    <location>
        <begin position="245"/>
        <end position="269"/>
    </location>
</feature>
<proteinExistence type="inferred from homology"/>
<dbReference type="RefSeq" id="WP_012743517.1">
    <property type="nucleotide sequence ID" value="NZ_CP092643.1"/>
</dbReference>
<gene>
    <name evidence="4" type="primary">wcaJ_1</name>
    <name evidence="4" type="ORF">ERS852417_00553</name>
</gene>
<evidence type="ECO:0000259" key="3">
    <source>
        <dbReference type="Pfam" id="PF02397"/>
    </source>
</evidence>
<dbReference type="GeneID" id="86989475"/>
<accession>A0A173XXV6</accession>
<comment type="similarity">
    <text evidence="1">Belongs to the bacterial sugar transferase family.</text>
</comment>
<evidence type="ECO:0000313" key="5">
    <source>
        <dbReference type="Proteomes" id="UP000095384"/>
    </source>
</evidence>
<feature type="transmembrane region" description="Helical" evidence="2">
    <location>
        <begin position="39"/>
        <end position="56"/>
    </location>
</feature>
<keyword evidence="2" id="KW-0812">Transmembrane</keyword>
<feature type="transmembrane region" description="Helical" evidence="2">
    <location>
        <begin position="12"/>
        <end position="33"/>
    </location>
</feature>
<keyword evidence="4" id="KW-0808">Transferase</keyword>
<protein>
    <submittedName>
        <fullName evidence="4">Putative colanic biosynthesis UDP-glucose lipid carrier transferase</fullName>
    </submittedName>
</protein>
<reference evidence="4 5" key="1">
    <citation type="submission" date="2015-09" db="EMBL/GenBank/DDBJ databases">
        <authorList>
            <consortium name="Pathogen Informatics"/>
        </authorList>
    </citation>
    <scope>NUCLEOTIDE SEQUENCE [LARGE SCALE GENOMIC DNA]</scope>
    <source>
        <strain evidence="4 5">2789STDY5608860</strain>
    </source>
</reference>
<dbReference type="PANTHER" id="PTHR30576">
    <property type="entry name" value="COLANIC BIOSYNTHESIS UDP-GLUCOSE LIPID CARRIER TRANSFERASE"/>
    <property type="match status" value="1"/>
</dbReference>
<dbReference type="AlphaFoldDB" id="A0A173XXV6"/>
<evidence type="ECO:0000256" key="1">
    <source>
        <dbReference type="ARBA" id="ARBA00006464"/>
    </source>
</evidence>
<evidence type="ECO:0000256" key="2">
    <source>
        <dbReference type="SAM" id="Phobius"/>
    </source>
</evidence>
<keyword evidence="2" id="KW-0472">Membrane</keyword>